<dbReference type="Proteomes" id="UP001432209">
    <property type="component" value="Chromosome"/>
</dbReference>
<protein>
    <submittedName>
        <fullName evidence="2">Maleylpyruvate isomerase family mycothiol-dependent enzyme</fullName>
    </submittedName>
</protein>
<sequence length="287" mass="31420">MTALGPSGSPSPFGPPLDTRALFPRERHALLELLRSLDPDDWSAPTVCPGWDVHDIAGHLLNDYLRRLSGGRDGHRGAVFENDETLPAYLTRVNGVFAQATRQLSPRVLTDLLAHLGPQLDALWATVPLEAPAGVDVSWAGTDEPSPAWLDIAREYTEFWVHQQQIRDAVARPGADGPELLRPVIDTFMRALPHTLRTEARPDGTSVRFDVTGPAGGRWSAIRHAGRWLPSPPTPDARPAAHVTTDQDTFWRLATRGITIEEARRRSVLTGDEALTRTATTLLAVVA</sequence>
<dbReference type="EMBL" id="CP109495">
    <property type="protein sequence ID" value="WUX54239.1"/>
    <property type="molecule type" value="Genomic_DNA"/>
</dbReference>
<dbReference type="Pfam" id="PF11716">
    <property type="entry name" value="MDMPI_N"/>
    <property type="match status" value="1"/>
</dbReference>
<dbReference type="Gene3D" id="1.20.120.450">
    <property type="entry name" value="dinb family like domain"/>
    <property type="match status" value="1"/>
</dbReference>
<dbReference type="SUPFAM" id="SSF109854">
    <property type="entry name" value="DinB/YfiT-like putative metalloenzymes"/>
    <property type="match status" value="1"/>
</dbReference>
<keyword evidence="2" id="KW-0413">Isomerase</keyword>
<dbReference type="InterPro" id="IPR017517">
    <property type="entry name" value="Maleyloyr_isom"/>
</dbReference>
<dbReference type="InterPro" id="IPR024344">
    <property type="entry name" value="MDMPI_metal-binding"/>
</dbReference>
<dbReference type="NCBIfam" id="TIGR03083">
    <property type="entry name" value="maleylpyruvate isomerase family mycothiol-dependent enzyme"/>
    <property type="match status" value="1"/>
</dbReference>
<evidence type="ECO:0000259" key="1">
    <source>
        <dbReference type="Pfam" id="PF11716"/>
    </source>
</evidence>
<dbReference type="InterPro" id="IPR034660">
    <property type="entry name" value="DinB/YfiT-like"/>
</dbReference>
<accession>A0ABZ2A6Z2</accession>
<name>A0ABZ2A6Z2_STRNV</name>
<gene>
    <name evidence="2" type="ORF">OG442_23295</name>
</gene>
<feature type="domain" description="Mycothiol-dependent maleylpyruvate isomerase metal-binding" evidence="1">
    <location>
        <begin position="25"/>
        <end position="166"/>
    </location>
</feature>
<dbReference type="GO" id="GO:0016853">
    <property type="term" value="F:isomerase activity"/>
    <property type="evidence" value="ECO:0007669"/>
    <property type="project" value="UniProtKB-KW"/>
</dbReference>
<evidence type="ECO:0000313" key="3">
    <source>
        <dbReference type="Proteomes" id="UP001432209"/>
    </source>
</evidence>
<organism evidence="2 3">
    <name type="scientific">Streptomyces niveus</name>
    <name type="common">Streptomyces spheroides</name>
    <dbReference type="NCBI Taxonomy" id="193462"/>
    <lineage>
        <taxon>Bacteria</taxon>
        <taxon>Bacillati</taxon>
        <taxon>Actinomycetota</taxon>
        <taxon>Actinomycetes</taxon>
        <taxon>Kitasatosporales</taxon>
        <taxon>Streptomycetaceae</taxon>
        <taxon>Streptomyces</taxon>
    </lineage>
</organism>
<evidence type="ECO:0000313" key="2">
    <source>
        <dbReference type="EMBL" id="WUX54239.1"/>
    </source>
</evidence>
<reference evidence="2" key="1">
    <citation type="submission" date="2022-10" db="EMBL/GenBank/DDBJ databases">
        <title>The complete genomes of actinobacterial strains from the NBC collection.</title>
        <authorList>
            <person name="Joergensen T.S."/>
            <person name="Alvarez Arevalo M."/>
            <person name="Sterndorff E.B."/>
            <person name="Faurdal D."/>
            <person name="Vuksanovic O."/>
            <person name="Mourched A.-S."/>
            <person name="Charusanti P."/>
            <person name="Shaw S."/>
            <person name="Blin K."/>
            <person name="Weber T."/>
        </authorList>
    </citation>
    <scope>NUCLEOTIDE SEQUENCE</scope>
    <source>
        <strain evidence="2">NBC_01432</strain>
    </source>
</reference>
<keyword evidence="3" id="KW-1185">Reference proteome</keyword>
<dbReference type="RefSeq" id="WP_329077858.1">
    <property type="nucleotide sequence ID" value="NZ_CP109389.1"/>
</dbReference>
<proteinExistence type="predicted"/>